<dbReference type="GO" id="GO:0004713">
    <property type="term" value="F:protein tyrosine kinase activity"/>
    <property type="evidence" value="ECO:0007669"/>
    <property type="project" value="TreeGrafter"/>
</dbReference>
<feature type="transmembrane region" description="Helical" evidence="6">
    <location>
        <begin position="36"/>
        <end position="54"/>
    </location>
</feature>
<evidence type="ECO:0000256" key="3">
    <source>
        <dbReference type="ARBA" id="ARBA00022692"/>
    </source>
</evidence>
<dbReference type="Proteomes" id="UP000319142">
    <property type="component" value="Unassembled WGS sequence"/>
</dbReference>
<keyword evidence="2" id="KW-1003">Cell membrane</keyword>
<protein>
    <submittedName>
        <fullName evidence="8">Lipopolysaccharide biosynthesis protein</fullName>
    </submittedName>
</protein>
<dbReference type="Pfam" id="PF02706">
    <property type="entry name" value="Wzz"/>
    <property type="match status" value="1"/>
</dbReference>
<evidence type="ECO:0000256" key="2">
    <source>
        <dbReference type="ARBA" id="ARBA00022475"/>
    </source>
</evidence>
<reference evidence="8 9" key="1">
    <citation type="submission" date="2019-07" db="EMBL/GenBank/DDBJ databases">
        <title>The pathways for chlorine oxyanion respiration interact through the shared metabolite chlorate.</title>
        <authorList>
            <person name="Barnum T.P."/>
            <person name="Cheng Y."/>
            <person name="Hill K.A."/>
            <person name="Lucas L.N."/>
            <person name="Carlson H.K."/>
            <person name="Coates J.D."/>
        </authorList>
    </citation>
    <scope>NUCLEOTIDE SEQUENCE [LARGE SCALE GENOMIC DNA]</scope>
    <source>
        <strain evidence="8">UCB</strain>
    </source>
</reference>
<sequence length="263" mass="29036">MRQKRVMTKTLESRQDNDDEISLVDLATTFIRRRRVFYASFLVVTVLAVIYAMMTPANYEYVSLVQLAEDGKGKYIEEPGSVVATLENRWIPEQVATFAEVNDRGLPFKVQAANPKDTGLIRLSTETTEEQSDLVSEIHTNLITSVQERQQQLIETAKNTLDKRIASQGKVVEALQSMVSSENTASALAAAIQKQAELESDKDSLKSAEVLVTSRQSNDSKGPAKALIVALGLMLGLMGGVFLAFFSEFIALVRDSLNNAQEE</sequence>
<gene>
    <name evidence="8" type="ORF">FHK81_15935</name>
</gene>
<dbReference type="PANTHER" id="PTHR32309:SF13">
    <property type="entry name" value="FERRIC ENTEROBACTIN TRANSPORT PROTEIN FEPE"/>
    <property type="match status" value="1"/>
</dbReference>
<evidence type="ECO:0000313" key="9">
    <source>
        <dbReference type="Proteomes" id="UP000319142"/>
    </source>
</evidence>
<name>A0A558B347_9GAMM</name>
<dbReference type="AlphaFoldDB" id="A0A558B347"/>
<dbReference type="PANTHER" id="PTHR32309">
    <property type="entry name" value="TYROSINE-PROTEIN KINASE"/>
    <property type="match status" value="1"/>
</dbReference>
<feature type="domain" description="Polysaccharide chain length determinant N-terminal" evidence="7">
    <location>
        <begin position="19"/>
        <end position="72"/>
    </location>
</feature>
<keyword evidence="5 6" id="KW-0472">Membrane</keyword>
<keyword evidence="4 6" id="KW-1133">Transmembrane helix</keyword>
<proteinExistence type="predicted"/>
<evidence type="ECO:0000256" key="1">
    <source>
        <dbReference type="ARBA" id="ARBA00004651"/>
    </source>
</evidence>
<keyword evidence="3 6" id="KW-0812">Transmembrane</keyword>
<comment type="subcellular location">
    <subcellularLocation>
        <location evidence="1">Cell membrane</location>
        <topology evidence="1">Multi-pass membrane protein</topology>
    </subcellularLocation>
</comment>
<evidence type="ECO:0000256" key="6">
    <source>
        <dbReference type="SAM" id="Phobius"/>
    </source>
</evidence>
<comment type="caution">
    <text evidence="8">The sequence shown here is derived from an EMBL/GenBank/DDBJ whole genome shotgun (WGS) entry which is preliminary data.</text>
</comment>
<dbReference type="GO" id="GO:0005886">
    <property type="term" value="C:plasma membrane"/>
    <property type="evidence" value="ECO:0007669"/>
    <property type="project" value="UniProtKB-SubCell"/>
</dbReference>
<dbReference type="InterPro" id="IPR050445">
    <property type="entry name" value="Bact_polysacc_biosynth/exp"/>
</dbReference>
<dbReference type="EMBL" id="VMRX01000050">
    <property type="protein sequence ID" value="TVT30944.1"/>
    <property type="molecule type" value="Genomic_DNA"/>
</dbReference>
<evidence type="ECO:0000256" key="5">
    <source>
        <dbReference type="ARBA" id="ARBA00023136"/>
    </source>
</evidence>
<feature type="transmembrane region" description="Helical" evidence="6">
    <location>
        <begin position="226"/>
        <end position="246"/>
    </location>
</feature>
<evidence type="ECO:0000313" key="8">
    <source>
        <dbReference type="EMBL" id="TVT30944.1"/>
    </source>
</evidence>
<accession>A0A558B347</accession>
<evidence type="ECO:0000256" key="4">
    <source>
        <dbReference type="ARBA" id="ARBA00022989"/>
    </source>
</evidence>
<dbReference type="InterPro" id="IPR003856">
    <property type="entry name" value="LPS_length_determ_N"/>
</dbReference>
<organism evidence="8 9">
    <name type="scientific">Marinobacter vinifirmus</name>
    <dbReference type="NCBI Taxonomy" id="355591"/>
    <lineage>
        <taxon>Bacteria</taxon>
        <taxon>Pseudomonadati</taxon>
        <taxon>Pseudomonadota</taxon>
        <taxon>Gammaproteobacteria</taxon>
        <taxon>Pseudomonadales</taxon>
        <taxon>Marinobacteraceae</taxon>
        <taxon>Marinobacter</taxon>
    </lineage>
</organism>
<evidence type="ECO:0000259" key="7">
    <source>
        <dbReference type="Pfam" id="PF02706"/>
    </source>
</evidence>